<proteinExistence type="predicted"/>
<dbReference type="Proteomes" id="UP000595197">
    <property type="component" value="Chromosome"/>
</dbReference>
<organism evidence="1 2">
    <name type="scientific">Skermanella cutis</name>
    <dbReference type="NCBI Taxonomy" id="2775420"/>
    <lineage>
        <taxon>Bacteria</taxon>
        <taxon>Pseudomonadati</taxon>
        <taxon>Pseudomonadota</taxon>
        <taxon>Alphaproteobacteria</taxon>
        <taxon>Rhodospirillales</taxon>
        <taxon>Azospirillaceae</taxon>
        <taxon>Skermanella</taxon>
    </lineage>
</organism>
<dbReference type="EMBL" id="CP067420">
    <property type="protein sequence ID" value="QQP90136.1"/>
    <property type="molecule type" value="Genomic_DNA"/>
</dbReference>
<gene>
    <name evidence="1" type="ORF">IGS68_02370</name>
</gene>
<keyword evidence="2" id="KW-1185">Reference proteome</keyword>
<dbReference type="PANTHER" id="PTHR35332:SF2">
    <property type="entry name" value="REGULATION OF ENOLASE PROTEIN 1"/>
    <property type="match status" value="1"/>
</dbReference>
<dbReference type="Pfam" id="PF07081">
    <property type="entry name" value="DUF1349"/>
    <property type="match status" value="1"/>
</dbReference>
<dbReference type="SUPFAM" id="SSF49899">
    <property type="entry name" value="Concanavalin A-like lectins/glucanases"/>
    <property type="match status" value="1"/>
</dbReference>
<dbReference type="Gene3D" id="2.60.120.200">
    <property type="match status" value="1"/>
</dbReference>
<protein>
    <submittedName>
        <fullName evidence="1">DUF1349 domain-containing protein</fullName>
    </submittedName>
</protein>
<evidence type="ECO:0000313" key="2">
    <source>
        <dbReference type="Proteomes" id="UP000595197"/>
    </source>
</evidence>
<reference evidence="1" key="1">
    <citation type="submission" date="2021-02" db="EMBL/GenBank/DDBJ databases">
        <title>Skermanella TT6 skin isolate.</title>
        <authorList>
            <person name="Lee K."/>
            <person name="Ganzorig M."/>
        </authorList>
    </citation>
    <scope>NUCLEOTIDE SEQUENCE</scope>
    <source>
        <strain evidence="1">TT6</strain>
    </source>
</reference>
<name>A0ABX7BAQ2_9PROT</name>
<sequence length="207" mass="22282">MLIDERFAGPGLAPPLTWTDEPEDWRLTPDGLVVAPAADTDFWQGTHYGFRVDRGPRLLAPVSGDFTLETEVAFRPVHQYDQAGLMVRLSPGCWLKTSVEHEPDGPSRLGVVVTNQGWSDWSTQDFEGDGIALRVARASGDYTVHALVAGAWTQLRICRLTEDDGSRPVAAGLYACSPRGAGFRATFRRLAIAADGSGTGGVLPSAT</sequence>
<dbReference type="InterPro" id="IPR013320">
    <property type="entry name" value="ConA-like_dom_sf"/>
</dbReference>
<accession>A0ABX7BAQ2</accession>
<dbReference type="RefSeq" id="WP_201077050.1">
    <property type="nucleotide sequence ID" value="NZ_CP067420.1"/>
</dbReference>
<dbReference type="InterPro" id="IPR009784">
    <property type="entry name" value="DUF1349"/>
</dbReference>
<evidence type="ECO:0000313" key="1">
    <source>
        <dbReference type="EMBL" id="QQP90136.1"/>
    </source>
</evidence>
<dbReference type="PANTHER" id="PTHR35332">
    <property type="entry name" value="REGULATION OF ENOLASE PROTEIN 1"/>
    <property type="match status" value="1"/>
</dbReference>